<feature type="region of interest" description="Disordered" evidence="1">
    <location>
        <begin position="101"/>
        <end position="355"/>
    </location>
</feature>
<evidence type="ECO:0000256" key="1">
    <source>
        <dbReference type="SAM" id="MobiDB-lite"/>
    </source>
</evidence>
<name>A0A2K3LIU2_TRIPR</name>
<feature type="non-terminal residue" evidence="2">
    <location>
        <position position="412"/>
    </location>
</feature>
<evidence type="ECO:0000313" key="3">
    <source>
        <dbReference type="Proteomes" id="UP000236291"/>
    </source>
</evidence>
<feature type="compositionally biased region" description="Basic and acidic residues" evidence="1">
    <location>
        <begin position="121"/>
        <end position="143"/>
    </location>
</feature>
<feature type="region of interest" description="Disordered" evidence="1">
    <location>
        <begin position="1"/>
        <end position="29"/>
    </location>
</feature>
<comment type="caution">
    <text evidence="2">The sequence shown here is derived from an EMBL/GenBank/DDBJ whole genome shotgun (WGS) entry which is preliminary data.</text>
</comment>
<feature type="region of interest" description="Disordered" evidence="1">
    <location>
        <begin position="45"/>
        <end position="87"/>
    </location>
</feature>
<feature type="compositionally biased region" description="Basic and acidic residues" evidence="1">
    <location>
        <begin position="13"/>
        <end position="29"/>
    </location>
</feature>
<protein>
    <submittedName>
        <fullName evidence="2">Putative envelope-like protein</fullName>
    </submittedName>
</protein>
<dbReference type="AlphaFoldDB" id="A0A2K3LIU2"/>
<feature type="compositionally biased region" description="Basic and acidic residues" evidence="1">
    <location>
        <begin position="182"/>
        <end position="201"/>
    </location>
</feature>
<feature type="compositionally biased region" description="Polar residues" evidence="1">
    <location>
        <begin position="1"/>
        <end position="10"/>
    </location>
</feature>
<feature type="compositionally biased region" description="Basic and acidic residues" evidence="1">
    <location>
        <begin position="209"/>
        <end position="220"/>
    </location>
</feature>
<feature type="compositionally biased region" description="Acidic residues" evidence="1">
    <location>
        <begin position="249"/>
        <end position="259"/>
    </location>
</feature>
<reference evidence="2 3" key="1">
    <citation type="journal article" date="2014" name="Am. J. Bot.">
        <title>Genome assembly and annotation for red clover (Trifolium pratense; Fabaceae).</title>
        <authorList>
            <person name="Istvanek J."/>
            <person name="Jaros M."/>
            <person name="Krenek A."/>
            <person name="Repkova J."/>
        </authorList>
    </citation>
    <scope>NUCLEOTIDE SEQUENCE [LARGE SCALE GENOMIC DNA]</scope>
    <source>
        <strain evidence="3">cv. Tatra</strain>
        <tissue evidence="2">Young leaves</tissue>
    </source>
</reference>
<evidence type="ECO:0000313" key="2">
    <source>
        <dbReference type="EMBL" id="PNX78443.1"/>
    </source>
</evidence>
<gene>
    <name evidence="2" type="ORF">L195_g034421</name>
</gene>
<dbReference type="EMBL" id="ASHM01034122">
    <property type="protein sequence ID" value="PNX78443.1"/>
    <property type="molecule type" value="Genomic_DNA"/>
</dbReference>
<accession>A0A2K3LIU2</accession>
<organism evidence="2 3">
    <name type="scientific">Trifolium pratense</name>
    <name type="common">Red clover</name>
    <dbReference type="NCBI Taxonomy" id="57577"/>
    <lineage>
        <taxon>Eukaryota</taxon>
        <taxon>Viridiplantae</taxon>
        <taxon>Streptophyta</taxon>
        <taxon>Embryophyta</taxon>
        <taxon>Tracheophyta</taxon>
        <taxon>Spermatophyta</taxon>
        <taxon>Magnoliopsida</taxon>
        <taxon>eudicotyledons</taxon>
        <taxon>Gunneridae</taxon>
        <taxon>Pentapetalae</taxon>
        <taxon>rosids</taxon>
        <taxon>fabids</taxon>
        <taxon>Fabales</taxon>
        <taxon>Fabaceae</taxon>
        <taxon>Papilionoideae</taxon>
        <taxon>50 kb inversion clade</taxon>
        <taxon>NPAAA clade</taxon>
        <taxon>Hologalegina</taxon>
        <taxon>IRL clade</taxon>
        <taxon>Trifolieae</taxon>
        <taxon>Trifolium</taxon>
    </lineage>
</organism>
<feature type="compositionally biased region" description="Low complexity" evidence="1">
    <location>
        <begin position="53"/>
        <end position="69"/>
    </location>
</feature>
<sequence>MSQSSGSAQIKNKAADAVKTRSKSKKEEATVVIDATLISSILATVSKKKKSTKSTAKVSESSPSVSIKSGKSKKKKPQSPVKKGLNMSDLYLSKNPFETANVESHDAASGKTANVESSGKATKESSKSESEKVDKETPSEHDNPISGETLGKSKTIAEKFVEVSKLSVSENVAIPTDATADVADKSKEKTDCNPDAPKDVEPPTVLSDAAKDVEASKEGTPENVANSEPENEAVENSEKTTNEEQTMVDLDEVPSEEDLQPPPTQKGIGRRLRSRTTTPAPAAVTTPVVTKKTKDTALKPVKFGPKKGWSKLVPPPEKKKSVLKRKSAPSSDSDFEAERDDSSIKPPTKKAMSAKKAMPQAAIPVMEDFPCDNVSFHLPSYAQRWGIICKRRLALERELGKDILECEEVVNL</sequence>
<reference evidence="2 3" key="2">
    <citation type="journal article" date="2017" name="Front. Plant Sci.">
        <title>Gene Classification and Mining of Molecular Markers Useful in Red Clover (Trifolium pratense) Breeding.</title>
        <authorList>
            <person name="Istvanek J."/>
            <person name="Dluhosova J."/>
            <person name="Dluhos P."/>
            <person name="Patkova L."/>
            <person name="Nedelnik J."/>
            <person name="Repkova J."/>
        </authorList>
    </citation>
    <scope>NUCLEOTIDE SEQUENCE [LARGE SCALE GENOMIC DNA]</scope>
    <source>
        <strain evidence="3">cv. Tatra</strain>
        <tissue evidence="2">Young leaves</tissue>
    </source>
</reference>
<proteinExistence type="predicted"/>
<dbReference type="Proteomes" id="UP000236291">
    <property type="component" value="Unassembled WGS sequence"/>
</dbReference>
<feature type="compositionally biased region" description="Low complexity" evidence="1">
    <location>
        <begin position="276"/>
        <end position="290"/>
    </location>
</feature>